<dbReference type="Proteomes" id="UP000268233">
    <property type="component" value="Unassembled WGS sequence"/>
</dbReference>
<comment type="caution">
    <text evidence="1">The sequence shown here is derived from an EMBL/GenBank/DDBJ whole genome shotgun (WGS) entry which is preliminary data.</text>
</comment>
<name>A0A495R2P1_9EURY</name>
<evidence type="ECO:0000313" key="1">
    <source>
        <dbReference type="EMBL" id="RKS81460.1"/>
    </source>
</evidence>
<sequence>MVGFFGSEIQEIETYVGDYADMKIFKNGGEIVHDYFDERITENSNLEGWHQDIHEDDFEEEVFETVQELTSVALDNIRIEVDVGDNPDFDVAALPLGGFGTTYAIEVKDYLQEGNDEVSEAPANNKDAGELRSELIRKPKEYAEQADCDLITIVKGLSEEQYGDLSRLAESSSVVLLNHDNYQEELRKLLIEESFKEMSEYIV</sequence>
<dbReference type="EMBL" id="RBWW01000001">
    <property type="protein sequence ID" value="RKS81460.1"/>
    <property type="molecule type" value="Genomic_DNA"/>
</dbReference>
<protein>
    <recommendedName>
        <fullName evidence="3">Restriction endonuclease</fullName>
    </recommendedName>
</protein>
<gene>
    <name evidence="1" type="ORF">BDK61_0746</name>
</gene>
<accession>A0A495R2P1</accession>
<evidence type="ECO:0008006" key="3">
    <source>
        <dbReference type="Google" id="ProtNLM"/>
    </source>
</evidence>
<evidence type="ECO:0000313" key="2">
    <source>
        <dbReference type="Proteomes" id="UP000268233"/>
    </source>
</evidence>
<dbReference type="AlphaFoldDB" id="A0A495R2P1"/>
<keyword evidence="2" id="KW-1185">Reference proteome</keyword>
<reference evidence="1 2" key="1">
    <citation type="submission" date="2018-10" db="EMBL/GenBank/DDBJ databases">
        <title>Genomic Encyclopedia of Archaeal and Bacterial Type Strains, Phase II (KMG-II): from individual species to whole genera.</title>
        <authorList>
            <person name="Goeker M."/>
        </authorList>
    </citation>
    <scope>NUCLEOTIDE SEQUENCE [LARGE SCALE GENOMIC DNA]</scope>
    <source>
        <strain evidence="1 2">DSM 11927</strain>
    </source>
</reference>
<proteinExistence type="predicted"/>
<organism evidence="1 2">
    <name type="scientific">Haloarcula quadrata</name>
    <dbReference type="NCBI Taxonomy" id="182779"/>
    <lineage>
        <taxon>Archaea</taxon>
        <taxon>Methanobacteriati</taxon>
        <taxon>Methanobacteriota</taxon>
        <taxon>Stenosarchaea group</taxon>
        <taxon>Halobacteria</taxon>
        <taxon>Halobacteriales</taxon>
        <taxon>Haloarculaceae</taxon>
        <taxon>Haloarcula</taxon>
    </lineage>
</organism>